<comment type="caution">
    <text evidence="3">The sequence shown here is derived from an EMBL/GenBank/DDBJ whole genome shotgun (WGS) entry which is preliminary data.</text>
</comment>
<organism evidence="3 4">
    <name type="scientific">Thermosinus carboxydivorans Nor1</name>
    <dbReference type="NCBI Taxonomy" id="401526"/>
    <lineage>
        <taxon>Bacteria</taxon>
        <taxon>Bacillati</taxon>
        <taxon>Bacillota</taxon>
        <taxon>Negativicutes</taxon>
        <taxon>Selenomonadales</taxon>
        <taxon>Sporomusaceae</taxon>
        <taxon>Thermosinus</taxon>
    </lineage>
</organism>
<evidence type="ECO:0000313" key="4">
    <source>
        <dbReference type="Proteomes" id="UP000005139"/>
    </source>
</evidence>
<evidence type="ECO:0000259" key="1">
    <source>
        <dbReference type="Pfam" id="PF09664"/>
    </source>
</evidence>
<dbReference type="NCBIfam" id="TIGR02679">
    <property type="entry name" value="TIGR02679 family protein"/>
    <property type="match status" value="1"/>
</dbReference>
<dbReference type="EMBL" id="AAWL01000001">
    <property type="protein sequence ID" value="EAX48821.1"/>
    <property type="molecule type" value="Genomic_DNA"/>
</dbReference>
<evidence type="ECO:0008006" key="5">
    <source>
        <dbReference type="Google" id="ProtNLM"/>
    </source>
</evidence>
<sequence length="459" mass="50345">MDREELLTAAAAYFGRPGFHRLLAGLAAKYRSLNRLGGVVVLNDPTAEERAELEALLRRRLAPGAIRVSAREFAAALAATKFGALDPKEVLERWLGSELISNQERRRRRWRCRAMLLERLTARFPHPFCQKWLQALLAKETNIRWAPDGNVAPAFVADLELALQAISRLPDEYQRLPVFAQKVCGDPHGLDSDRDAGKLFLVALRFLRNEEAKTGPDPDPDNDRPLSSAEEVGELLYHFRLLRDDVLNFATCYGLAAYAGASELIYWRAAAAAGAPLNIPLRELVRVTAVRPLAAPARPDDLFDVYLVENSGVFSALLDAVTADRNAAAAPTGAARPLVCLHGQFKLASWALLDRLIASGAVLHYSGDFDPEGLQMAQKLLCRYPGRVRLWRMTPADYAAARPAAPLDERRLKKLAAVDHPVLAPLAKYIAARRLAAYQEGILPLLAADLACLASGVGG</sequence>
<evidence type="ECO:0000259" key="2">
    <source>
        <dbReference type="Pfam" id="PF11796"/>
    </source>
</evidence>
<dbReference type="OrthoDB" id="1661308at2"/>
<protein>
    <recommendedName>
        <fullName evidence="5">TIGR02679 family protein</fullName>
    </recommendedName>
</protein>
<dbReference type="InterPro" id="IPR024466">
    <property type="entry name" value="CHP02679_N"/>
</dbReference>
<dbReference type="InterPro" id="IPR013495">
    <property type="entry name" value="CHP02679"/>
</dbReference>
<dbReference type="RefSeq" id="WP_007288028.1">
    <property type="nucleotide sequence ID" value="NZ_AAWL01000001.1"/>
</dbReference>
<dbReference type="Pfam" id="PF09664">
    <property type="entry name" value="DUF2399"/>
    <property type="match status" value="1"/>
</dbReference>
<dbReference type="eggNOG" id="COG4924">
    <property type="taxonomic scope" value="Bacteria"/>
</dbReference>
<dbReference type="AlphaFoldDB" id="A1HLW8"/>
<dbReference type="InterPro" id="IPR024465">
    <property type="entry name" value="DUF2399"/>
</dbReference>
<dbReference type="Proteomes" id="UP000005139">
    <property type="component" value="Unassembled WGS sequence"/>
</dbReference>
<dbReference type="Pfam" id="PF11796">
    <property type="entry name" value="DUF3323"/>
    <property type="match status" value="1"/>
</dbReference>
<proteinExistence type="predicted"/>
<reference evidence="3 4" key="1">
    <citation type="submission" date="2007-01" db="EMBL/GenBank/DDBJ databases">
        <title>Annotation of the draft genome assembly of Thermosinus carboxydivorans Nor1.</title>
        <authorList>
            <consortium name="US DOE Joint Genome Institute (JGI-ORNL)"/>
            <person name="Larimer F."/>
            <person name="Land M."/>
            <person name="Hauser L."/>
        </authorList>
    </citation>
    <scope>NUCLEOTIDE SEQUENCE [LARGE SCALE GENOMIC DNA]</scope>
    <source>
        <strain evidence="3 4">Nor1</strain>
    </source>
</reference>
<feature type="domain" description="DUF2399" evidence="1">
    <location>
        <begin position="279"/>
        <end position="450"/>
    </location>
</feature>
<reference evidence="3 4" key="2">
    <citation type="submission" date="2007-01" db="EMBL/GenBank/DDBJ databases">
        <title>Sequencing of the draft genome and assembly of Thermosinus carboxydivorans Nor1.</title>
        <authorList>
            <consortium name="US DOE Joint Genome Institute (JGI-PGF)"/>
            <person name="Copeland A."/>
            <person name="Lucas S."/>
            <person name="Lapidus A."/>
            <person name="Barry K."/>
            <person name="Glavina del Rio T."/>
            <person name="Dalin E."/>
            <person name="Tice H."/>
            <person name="Bruce D."/>
            <person name="Pitluck S."/>
            <person name="Richardson P."/>
        </authorList>
    </citation>
    <scope>NUCLEOTIDE SEQUENCE [LARGE SCALE GENOMIC DNA]</scope>
    <source>
        <strain evidence="3 4">Nor1</strain>
    </source>
</reference>
<keyword evidence="4" id="KW-1185">Reference proteome</keyword>
<name>A1HLW8_9FIRM</name>
<feature type="domain" description="Conserved hypothetical protein CHP02679 N terminus" evidence="2">
    <location>
        <begin position="36"/>
        <end position="256"/>
    </location>
</feature>
<evidence type="ECO:0000313" key="3">
    <source>
        <dbReference type="EMBL" id="EAX48821.1"/>
    </source>
</evidence>
<gene>
    <name evidence="3" type="ORF">TcarDRAFT_2510</name>
</gene>
<accession>A1HLW8</accession>